<evidence type="ECO:0000313" key="2">
    <source>
        <dbReference type="Proteomes" id="UP000198403"/>
    </source>
</evidence>
<dbReference type="Proteomes" id="UP000198403">
    <property type="component" value="Unassembled WGS sequence"/>
</dbReference>
<reference evidence="1 2" key="1">
    <citation type="submission" date="2017-06" db="EMBL/GenBank/DDBJ databases">
        <authorList>
            <person name="Kim H.J."/>
            <person name="Triplett B.A."/>
        </authorList>
    </citation>
    <scope>NUCLEOTIDE SEQUENCE [LARGE SCALE GENOMIC DNA]</scope>
    <source>
        <strain evidence="1 2">DSM 44272</strain>
    </source>
</reference>
<gene>
    <name evidence="1" type="ORF">SAMN06272737_112145</name>
</gene>
<dbReference type="RefSeq" id="WP_089336933.1">
    <property type="nucleotide sequence ID" value="NZ_FZNO01000012.1"/>
</dbReference>
<accession>A0A238XCF0</accession>
<proteinExistence type="predicted"/>
<protein>
    <submittedName>
        <fullName evidence="1">Uncharacterized protein</fullName>
    </submittedName>
</protein>
<dbReference type="AlphaFoldDB" id="A0A238XCF0"/>
<keyword evidence="2" id="KW-1185">Reference proteome</keyword>
<name>A0A238XCF0_9ACTN</name>
<sequence>MGKIRLIFLADRLVPVTGWYLVDGADTPVGNINVGDTTVAGFLYYVLPEYSTRHPERVDAYADAVAQIPGLAAKVQQVRSRGWSGWSSMPLSRAAEMQEVVLTPIAVATR</sequence>
<evidence type="ECO:0000313" key="1">
    <source>
        <dbReference type="EMBL" id="SNR56248.1"/>
    </source>
</evidence>
<organism evidence="1 2">
    <name type="scientific">Blastococcus mobilis</name>
    <dbReference type="NCBI Taxonomy" id="1938746"/>
    <lineage>
        <taxon>Bacteria</taxon>
        <taxon>Bacillati</taxon>
        <taxon>Actinomycetota</taxon>
        <taxon>Actinomycetes</taxon>
        <taxon>Geodermatophilales</taxon>
        <taxon>Geodermatophilaceae</taxon>
        <taxon>Blastococcus</taxon>
    </lineage>
</organism>
<dbReference type="EMBL" id="FZNO01000012">
    <property type="protein sequence ID" value="SNR56248.1"/>
    <property type="molecule type" value="Genomic_DNA"/>
</dbReference>